<organism evidence="1 5">
    <name type="scientific">Capnocytophaga sputigena</name>
    <dbReference type="NCBI Taxonomy" id="1019"/>
    <lineage>
        <taxon>Bacteria</taxon>
        <taxon>Pseudomonadati</taxon>
        <taxon>Bacteroidota</taxon>
        <taxon>Flavobacteriia</taxon>
        <taxon>Flavobacteriales</taxon>
        <taxon>Flavobacteriaceae</taxon>
        <taxon>Capnocytophaga</taxon>
    </lineage>
</organism>
<protein>
    <submittedName>
        <fullName evidence="1 3">Molybdopterin converting factor</fullName>
    </submittedName>
</protein>
<dbReference type="EMBL" id="CP022383">
    <property type="protein sequence ID" value="ATA78890.1"/>
    <property type="molecule type" value="Genomic_DNA"/>
</dbReference>
<dbReference type="AlphaFoldDB" id="A0A250F1A1"/>
<proteinExistence type="predicted"/>
<accession>A0A250F1A1</accession>
<reference evidence="3 6" key="3">
    <citation type="submission" date="2018-06" db="EMBL/GenBank/DDBJ databases">
        <authorList>
            <consortium name="Pathogen Informatics"/>
            <person name="Doyle S."/>
        </authorList>
    </citation>
    <scope>NUCLEOTIDE SEQUENCE [LARGE SCALE GENOMIC DNA]</scope>
    <source>
        <strain evidence="3 6">NCTC11653</strain>
    </source>
</reference>
<dbReference type="eggNOG" id="ENOG5033FH8">
    <property type="taxonomic scope" value="Bacteria"/>
</dbReference>
<gene>
    <name evidence="2" type="ORF">CGC55_13025</name>
    <name evidence="1" type="ORF">CGC59_04010</name>
    <name evidence="3" type="ORF">NCTC11653_02386</name>
</gene>
<sequence length="77" mass="8345">MITIQVFGKLTEILGTNTYTTDFTKKTVAELKAQLHTAFPALSTMTYFVVVNNQKAPDEATIPPDAQLALLPPYSGG</sequence>
<evidence type="ECO:0000313" key="2">
    <source>
        <dbReference type="EMBL" id="ATA85367.1"/>
    </source>
</evidence>
<dbReference type="Pfam" id="PF02597">
    <property type="entry name" value="ThiS"/>
    <property type="match status" value="1"/>
</dbReference>
<dbReference type="RefSeq" id="WP_002680999.1">
    <property type="nucleotide sequence ID" value="NZ_CAUPAO010000022.1"/>
</dbReference>
<dbReference type="Proteomes" id="UP000217334">
    <property type="component" value="Chromosome"/>
</dbReference>
<dbReference type="InterPro" id="IPR016155">
    <property type="entry name" value="Mopterin_synth/thiamin_S_b"/>
</dbReference>
<dbReference type="Gene3D" id="3.10.20.30">
    <property type="match status" value="1"/>
</dbReference>
<reference evidence="4 5" key="2">
    <citation type="submission" date="2017-06" db="EMBL/GenBank/DDBJ databases">
        <title>Capnocytophaga spp. assemblies.</title>
        <authorList>
            <person name="Gulvik C.A."/>
        </authorList>
    </citation>
    <scope>NUCLEOTIDE SEQUENCE [LARGE SCALE GENOMIC DNA]</scope>
    <source>
        <strain evidence="5">H4486</strain>
        <strain evidence="4">KC1668</strain>
    </source>
</reference>
<evidence type="ECO:0000313" key="3">
    <source>
        <dbReference type="EMBL" id="SQA76461.1"/>
    </source>
</evidence>
<dbReference type="Proteomes" id="UP000249902">
    <property type="component" value="Unassembled WGS sequence"/>
</dbReference>
<dbReference type="STRING" id="553177.CAPSP0001_2485"/>
<dbReference type="SUPFAM" id="SSF54285">
    <property type="entry name" value="MoaD/ThiS"/>
    <property type="match status" value="1"/>
</dbReference>
<dbReference type="Proteomes" id="UP000217301">
    <property type="component" value="Chromosome"/>
</dbReference>
<evidence type="ECO:0000313" key="5">
    <source>
        <dbReference type="Proteomes" id="UP000217334"/>
    </source>
</evidence>
<dbReference type="EMBL" id="UAVP01000010">
    <property type="protein sequence ID" value="SQA76461.1"/>
    <property type="molecule type" value="Genomic_DNA"/>
</dbReference>
<dbReference type="EMBL" id="CP022385">
    <property type="protein sequence ID" value="ATA85367.1"/>
    <property type="molecule type" value="Genomic_DNA"/>
</dbReference>
<reference evidence="1" key="1">
    <citation type="journal article" date="2017" name="Genome Announc.">
        <title>Twelve Complete Reference Genomes of Clinical Isolates in the Capnocytophaga Genus.</title>
        <authorList>
            <person name="Villarma A."/>
            <person name="Gulvik C.A."/>
            <person name="Rowe L.A."/>
            <person name="Sheth M."/>
            <person name="Juieng P."/>
            <person name="Nicholson A.C."/>
            <person name="Loparev V.N."/>
            <person name="McQuiston J.R."/>
        </authorList>
    </citation>
    <scope>NUCLEOTIDE SEQUENCE</scope>
    <source>
        <strain evidence="1">H4486</strain>
        <strain evidence="2">KC1668</strain>
    </source>
</reference>
<dbReference type="OrthoDB" id="598356at2"/>
<evidence type="ECO:0000313" key="1">
    <source>
        <dbReference type="EMBL" id="ATA78890.1"/>
    </source>
</evidence>
<evidence type="ECO:0000313" key="4">
    <source>
        <dbReference type="Proteomes" id="UP000217301"/>
    </source>
</evidence>
<dbReference type="KEGG" id="cspu:CGC55_13025"/>
<evidence type="ECO:0000313" key="6">
    <source>
        <dbReference type="Proteomes" id="UP000249902"/>
    </source>
</evidence>
<dbReference type="InterPro" id="IPR012675">
    <property type="entry name" value="Beta-grasp_dom_sf"/>
</dbReference>
<keyword evidence="4" id="KW-1185">Reference proteome</keyword>
<name>A0A250F1A1_CAPSP</name>
<dbReference type="InterPro" id="IPR003749">
    <property type="entry name" value="ThiS/MoaD-like"/>
</dbReference>